<dbReference type="OrthoDB" id="4828169at2"/>
<evidence type="ECO:0000313" key="2">
    <source>
        <dbReference type="Proteomes" id="UP000228758"/>
    </source>
</evidence>
<dbReference type="Proteomes" id="UP000228758">
    <property type="component" value="Unassembled WGS sequence"/>
</dbReference>
<keyword evidence="2" id="KW-1185">Reference proteome</keyword>
<accession>A0A2M9CG87</accession>
<dbReference type="EMBL" id="PGFF01000001">
    <property type="protein sequence ID" value="PJJ70862.1"/>
    <property type="molecule type" value="Genomic_DNA"/>
</dbReference>
<reference evidence="1 2" key="1">
    <citation type="submission" date="2017-11" db="EMBL/GenBank/DDBJ databases">
        <title>Genomic Encyclopedia of Archaeal and Bacterial Type Strains, Phase II (KMG-II): From Individual Species to Whole Genera.</title>
        <authorList>
            <person name="Goeker M."/>
        </authorList>
    </citation>
    <scope>NUCLEOTIDE SEQUENCE [LARGE SCALE GENOMIC DNA]</scope>
    <source>
        <strain evidence="1 2">DSM 27393</strain>
    </source>
</reference>
<protein>
    <recommendedName>
        <fullName evidence="3">Excreted virulence factor EspC (Type VII ESX diderm)</fullName>
    </recommendedName>
</protein>
<evidence type="ECO:0008006" key="3">
    <source>
        <dbReference type="Google" id="ProtNLM"/>
    </source>
</evidence>
<gene>
    <name evidence="1" type="ORF">CLV46_0391</name>
</gene>
<name>A0A2M9CG87_9MICO</name>
<proteinExistence type="predicted"/>
<dbReference type="AlphaFoldDB" id="A0A2M9CG87"/>
<sequence>MDVELDLDALDDLRGELVTVADGLRGNERFGRDAADAAAHPELARALHEYVTNWDIRRDDLLEAVSLLGDTVQAIVESFRDLDRTAGAALDEAVPQFAVTPSATVHPNPAAVLS</sequence>
<organism evidence="1 2">
    <name type="scientific">Diaminobutyricimonas aerilata</name>
    <dbReference type="NCBI Taxonomy" id="1162967"/>
    <lineage>
        <taxon>Bacteria</taxon>
        <taxon>Bacillati</taxon>
        <taxon>Actinomycetota</taxon>
        <taxon>Actinomycetes</taxon>
        <taxon>Micrococcales</taxon>
        <taxon>Microbacteriaceae</taxon>
        <taxon>Diaminobutyricimonas</taxon>
    </lineage>
</organism>
<comment type="caution">
    <text evidence="1">The sequence shown here is derived from an EMBL/GenBank/DDBJ whole genome shotgun (WGS) entry which is preliminary data.</text>
</comment>
<evidence type="ECO:0000313" key="1">
    <source>
        <dbReference type="EMBL" id="PJJ70862.1"/>
    </source>
</evidence>
<dbReference type="RefSeq" id="WP_100363237.1">
    <property type="nucleotide sequence ID" value="NZ_PGFF01000001.1"/>
</dbReference>